<evidence type="ECO:0000259" key="6">
    <source>
        <dbReference type="PROSITE" id="PS50039"/>
    </source>
</evidence>
<keyword evidence="2 4" id="KW-0238">DNA-binding</keyword>
<dbReference type="EMBL" id="JAAQHG020000026">
    <property type="protein sequence ID" value="KAL1584359.1"/>
    <property type="molecule type" value="Genomic_DNA"/>
</dbReference>
<dbReference type="InterPro" id="IPR001766">
    <property type="entry name" value="Fork_head_dom"/>
</dbReference>
<keyword evidence="3 4" id="KW-0539">Nucleus</keyword>
<dbReference type="InterPro" id="IPR030456">
    <property type="entry name" value="TF_fork_head_CS_2"/>
</dbReference>
<dbReference type="Pfam" id="PF00250">
    <property type="entry name" value="Forkhead"/>
    <property type="match status" value="1"/>
</dbReference>
<dbReference type="PANTHER" id="PTHR11829:SF343">
    <property type="entry name" value="FORK-HEAD DOMAIN-CONTAINING PROTEIN"/>
    <property type="match status" value="1"/>
</dbReference>
<dbReference type="GO" id="GO:0001228">
    <property type="term" value="F:DNA-binding transcription activator activity, RNA polymerase II-specific"/>
    <property type="evidence" value="ECO:0007669"/>
    <property type="project" value="UniProtKB-ARBA"/>
</dbReference>
<dbReference type="Proteomes" id="UP000803884">
    <property type="component" value="Unassembled WGS sequence"/>
</dbReference>
<feature type="compositionally biased region" description="Pro residues" evidence="5">
    <location>
        <begin position="371"/>
        <end position="394"/>
    </location>
</feature>
<feature type="region of interest" description="Disordered" evidence="5">
    <location>
        <begin position="712"/>
        <end position="739"/>
    </location>
</feature>
<proteinExistence type="predicted"/>
<comment type="caution">
    <text evidence="7">The sequence shown here is derived from an EMBL/GenBank/DDBJ whole genome shotgun (WGS) entry which is preliminary data.</text>
</comment>
<feature type="compositionally biased region" description="Low complexity" evidence="5">
    <location>
        <begin position="808"/>
        <end position="818"/>
    </location>
</feature>
<feature type="region of interest" description="Disordered" evidence="5">
    <location>
        <begin position="778"/>
        <end position="818"/>
    </location>
</feature>
<dbReference type="CDD" id="cd00059">
    <property type="entry name" value="FH_FOX"/>
    <property type="match status" value="1"/>
</dbReference>
<name>A0AB34KMT2_9PEZI</name>
<dbReference type="AlphaFoldDB" id="A0AB34KMT2"/>
<feature type="compositionally biased region" description="Basic and acidic residues" evidence="5">
    <location>
        <begin position="334"/>
        <end position="343"/>
    </location>
</feature>
<dbReference type="PROSITE" id="PS50039">
    <property type="entry name" value="FORK_HEAD_3"/>
    <property type="match status" value="1"/>
</dbReference>
<sequence>MDVFHDTDASLPALPEHDVEAALLNALRPLGDASSKANINLNPTTAASDGASPTKSDSSPLRPMQSNGLANVKISPPKQPVFTDSPQKNGSFYHTYHQNAPMPQKALYQHFPNAQPVGKENAFQGGSFGDLTAMPYAEPDFGYKAPMKRTNSEMAPSSERPSSKKQKQKYEEEEPFDLPDPKEMPAVTDDGAKPSYSYATLIGMAILRAPNRRLTLAQIYKWISDNFVFYRLAESGWQNSIRHNLSLNKNFIKIERPKDDPGKGNYWAIKPGQERPFLQDKKNPIRRITNPDCSQYMQALPQEFSSSSVYRPSTAPAIGHFTLAPNPVKKSESKAIDSAKFPDESEILSSDGTIPASDPALAEDDHELSAMPPPPAPMRSSPPPQEFGSSPPPMASQSSRRGTPPPAPRFNPSTRSANRRQKSSGMNDSGYWSSIESSVARGGQHQPTSEADVSRSRIRKGRAEAEIARIRSSSFDSPTKDRREVRPTISRLSSSPIRPEADPLTPAVAFKRPVKAPMSVSPNTNLRNHRNKIRALLGSPAKTFSPQAEASNWSPAFNLTVDDGSTGFTPFVSPFKAARTPWKPIFGNTPTADDSYINTTSQLFDVFIDGPEEDATSRGSPEKRSAHRPSFARAATSSGVLADITGSAKSNNISLTASASNTISPFLNKPNFGPSPAKRKINMLGSPLRQSHTASNGGTPEENRFWSAFADEAGPSVDNNEPISRPHTTAPNETDANKTHADTKDAATLFGLETLLPSDGSEEGIDLFQDFGKIGGGMPAMPVASDRSTGSPVRKSEASRAMPPPARPALARSYTSRW</sequence>
<dbReference type="RefSeq" id="XP_069227465.1">
    <property type="nucleotide sequence ID" value="XM_069374980.1"/>
</dbReference>
<evidence type="ECO:0000256" key="3">
    <source>
        <dbReference type="ARBA" id="ARBA00023242"/>
    </source>
</evidence>
<dbReference type="GO" id="GO:0005634">
    <property type="term" value="C:nucleus"/>
    <property type="evidence" value="ECO:0007669"/>
    <property type="project" value="UniProtKB-SubCell"/>
</dbReference>
<keyword evidence="8" id="KW-1185">Reference proteome</keyword>
<dbReference type="PANTHER" id="PTHR11829">
    <property type="entry name" value="FORKHEAD BOX PROTEIN"/>
    <property type="match status" value="1"/>
</dbReference>
<comment type="subcellular location">
    <subcellularLocation>
        <location evidence="1 4">Nucleus</location>
    </subcellularLocation>
</comment>
<evidence type="ECO:0000313" key="8">
    <source>
        <dbReference type="Proteomes" id="UP000803884"/>
    </source>
</evidence>
<evidence type="ECO:0000256" key="1">
    <source>
        <dbReference type="ARBA" id="ARBA00004123"/>
    </source>
</evidence>
<feature type="compositionally biased region" description="Polar residues" evidence="5">
    <location>
        <begin position="423"/>
        <end position="437"/>
    </location>
</feature>
<feature type="region of interest" description="Disordered" evidence="5">
    <location>
        <begin position="144"/>
        <end position="190"/>
    </location>
</feature>
<feature type="region of interest" description="Disordered" evidence="5">
    <location>
        <begin position="334"/>
        <end position="503"/>
    </location>
</feature>
<evidence type="ECO:0000313" key="7">
    <source>
        <dbReference type="EMBL" id="KAL1584359.1"/>
    </source>
</evidence>
<feature type="region of interest" description="Disordered" evidence="5">
    <location>
        <begin position="611"/>
        <end position="632"/>
    </location>
</feature>
<dbReference type="Gene3D" id="1.10.10.10">
    <property type="entry name" value="Winged helix-like DNA-binding domain superfamily/Winged helix DNA-binding domain"/>
    <property type="match status" value="1"/>
</dbReference>
<dbReference type="FunFam" id="1.10.10.10:FF:000260">
    <property type="entry name" value="Forkhead transcription factor (Sep1)"/>
    <property type="match status" value="1"/>
</dbReference>
<evidence type="ECO:0000256" key="2">
    <source>
        <dbReference type="ARBA" id="ARBA00023125"/>
    </source>
</evidence>
<dbReference type="InterPro" id="IPR050211">
    <property type="entry name" value="FOX_domain-containing"/>
</dbReference>
<dbReference type="SUPFAM" id="SSF46785">
    <property type="entry name" value="Winged helix' DNA-binding domain"/>
    <property type="match status" value="1"/>
</dbReference>
<dbReference type="GeneID" id="96007818"/>
<evidence type="ECO:0000256" key="5">
    <source>
        <dbReference type="SAM" id="MobiDB-lite"/>
    </source>
</evidence>
<dbReference type="PRINTS" id="PR00053">
    <property type="entry name" value="FORKHEAD"/>
</dbReference>
<dbReference type="SMART" id="SM00339">
    <property type="entry name" value="FH"/>
    <property type="match status" value="1"/>
</dbReference>
<dbReference type="GO" id="GO:0000978">
    <property type="term" value="F:RNA polymerase II cis-regulatory region sequence-specific DNA binding"/>
    <property type="evidence" value="ECO:0007669"/>
    <property type="project" value="TreeGrafter"/>
</dbReference>
<evidence type="ECO:0000256" key="4">
    <source>
        <dbReference type="PROSITE-ProRule" id="PRU00089"/>
    </source>
</evidence>
<feature type="compositionally biased region" description="Polar residues" evidence="5">
    <location>
        <begin position="38"/>
        <end position="69"/>
    </location>
</feature>
<organism evidence="7 8">
    <name type="scientific">Cladosporium halotolerans</name>
    <dbReference type="NCBI Taxonomy" id="1052096"/>
    <lineage>
        <taxon>Eukaryota</taxon>
        <taxon>Fungi</taxon>
        <taxon>Dikarya</taxon>
        <taxon>Ascomycota</taxon>
        <taxon>Pezizomycotina</taxon>
        <taxon>Dothideomycetes</taxon>
        <taxon>Dothideomycetidae</taxon>
        <taxon>Cladosporiales</taxon>
        <taxon>Cladosporiaceae</taxon>
        <taxon>Cladosporium</taxon>
    </lineage>
</organism>
<reference evidence="7 8" key="1">
    <citation type="journal article" date="2020" name="Microbiol. Resour. Announc.">
        <title>Draft Genome Sequence of a Cladosporium Species Isolated from the Mesophotic Ascidian Didemnum maculosum.</title>
        <authorList>
            <person name="Gioti A."/>
            <person name="Siaperas R."/>
            <person name="Nikolaivits E."/>
            <person name="Le Goff G."/>
            <person name="Ouazzani J."/>
            <person name="Kotoulas G."/>
            <person name="Topakas E."/>
        </authorList>
    </citation>
    <scope>NUCLEOTIDE SEQUENCE [LARGE SCALE GENOMIC DNA]</scope>
    <source>
        <strain evidence="7 8">TM138-S3</strain>
    </source>
</reference>
<dbReference type="PROSITE" id="PS00658">
    <property type="entry name" value="FORK_HEAD_2"/>
    <property type="match status" value="1"/>
</dbReference>
<feature type="compositionally biased region" description="Polar residues" evidence="5">
    <location>
        <begin position="717"/>
        <end position="734"/>
    </location>
</feature>
<feature type="region of interest" description="Disordered" evidence="5">
    <location>
        <begin position="38"/>
        <end position="97"/>
    </location>
</feature>
<feature type="DNA-binding region" description="Fork-head" evidence="4">
    <location>
        <begin position="193"/>
        <end position="287"/>
    </location>
</feature>
<protein>
    <recommendedName>
        <fullName evidence="6">Fork-head domain-containing protein</fullName>
    </recommendedName>
</protein>
<dbReference type="InterPro" id="IPR036390">
    <property type="entry name" value="WH_DNA-bd_sf"/>
</dbReference>
<feature type="domain" description="Fork-head" evidence="6">
    <location>
        <begin position="193"/>
        <end position="287"/>
    </location>
</feature>
<gene>
    <name evidence="7" type="ORF">WHR41_06375</name>
</gene>
<dbReference type="InterPro" id="IPR036388">
    <property type="entry name" value="WH-like_DNA-bd_sf"/>
</dbReference>
<accession>A0AB34KMT2</accession>
<feature type="compositionally biased region" description="Polar residues" evidence="5">
    <location>
        <begin position="82"/>
        <end position="97"/>
    </location>
</feature>